<reference key="1">
    <citation type="submission" date="2010-11" db="EMBL/GenBank/DDBJ databases">
        <title>The complete sequence of chromosome of Isophaera pallida ATCC 43644.</title>
        <authorList>
            <consortium name="US DOE Joint Genome Institute (JGI-PGF)"/>
            <person name="Lucas S."/>
            <person name="Copeland A."/>
            <person name="Lapidus A."/>
            <person name="Bruce D."/>
            <person name="Goodwin L."/>
            <person name="Pitluck S."/>
            <person name="Kyrpides N."/>
            <person name="Mavromatis K."/>
            <person name="Pagani I."/>
            <person name="Ivanova N."/>
            <person name="Saunders E."/>
            <person name="Brettin T."/>
            <person name="Detter J.C."/>
            <person name="Han C."/>
            <person name="Tapia R."/>
            <person name="Land M."/>
            <person name="Hauser L."/>
            <person name="Markowitz V."/>
            <person name="Cheng J.-F."/>
            <person name="Hugenholtz P."/>
            <person name="Woyke T."/>
            <person name="Wu D."/>
            <person name="Eisen J.A."/>
        </authorList>
    </citation>
    <scope>NUCLEOTIDE SEQUENCE</scope>
    <source>
        <strain>ATCC 43644</strain>
    </source>
</reference>
<proteinExistence type="predicted"/>
<keyword evidence="1" id="KW-0808">Transferase</keyword>
<dbReference type="Proteomes" id="UP000008631">
    <property type="component" value="Chromosome"/>
</dbReference>
<dbReference type="RefSeq" id="WP_013565364.1">
    <property type="nucleotide sequence ID" value="NC_014962.1"/>
</dbReference>
<dbReference type="Gene3D" id="3.40.1190.20">
    <property type="match status" value="1"/>
</dbReference>
<evidence type="ECO:0000259" key="3">
    <source>
        <dbReference type="Pfam" id="PF00294"/>
    </source>
</evidence>
<keyword evidence="5" id="KW-1185">Reference proteome</keyword>
<organism evidence="4 5">
    <name type="scientific">Isosphaera pallida (strain ATCC 43644 / DSM 9630 / IS1B)</name>
    <dbReference type="NCBI Taxonomy" id="575540"/>
    <lineage>
        <taxon>Bacteria</taxon>
        <taxon>Pseudomonadati</taxon>
        <taxon>Planctomycetota</taxon>
        <taxon>Planctomycetia</taxon>
        <taxon>Isosphaerales</taxon>
        <taxon>Isosphaeraceae</taxon>
        <taxon>Isosphaera</taxon>
    </lineage>
</organism>
<dbReference type="GO" id="GO:0005829">
    <property type="term" value="C:cytosol"/>
    <property type="evidence" value="ECO:0007669"/>
    <property type="project" value="TreeGrafter"/>
</dbReference>
<evidence type="ECO:0000313" key="4">
    <source>
        <dbReference type="EMBL" id="ADV63076.1"/>
    </source>
</evidence>
<name>E8QY81_ISOPI</name>
<dbReference type="STRING" id="575540.Isop_2504"/>
<feature type="domain" description="Carbohydrate kinase PfkB" evidence="3">
    <location>
        <begin position="25"/>
        <end position="275"/>
    </location>
</feature>
<evidence type="ECO:0000313" key="5">
    <source>
        <dbReference type="Proteomes" id="UP000008631"/>
    </source>
</evidence>
<dbReference type="Pfam" id="PF00294">
    <property type="entry name" value="PfkB"/>
    <property type="match status" value="1"/>
</dbReference>
<reference evidence="4 5" key="2">
    <citation type="journal article" date="2011" name="Stand. Genomic Sci.">
        <title>Complete genome sequence of Isosphaera pallida type strain (IS1B).</title>
        <authorList>
            <consortium name="US DOE Joint Genome Institute (JGI-PGF)"/>
            <person name="Goker M."/>
            <person name="Cleland D."/>
            <person name="Saunders E."/>
            <person name="Lapidus A."/>
            <person name="Nolan M."/>
            <person name="Lucas S."/>
            <person name="Hammon N."/>
            <person name="Deshpande S."/>
            <person name="Cheng J.F."/>
            <person name="Tapia R."/>
            <person name="Han C."/>
            <person name="Goodwin L."/>
            <person name="Pitluck S."/>
            <person name="Liolios K."/>
            <person name="Pagani I."/>
            <person name="Ivanova N."/>
            <person name="Mavromatis K."/>
            <person name="Pati A."/>
            <person name="Chen A."/>
            <person name="Palaniappan K."/>
            <person name="Land M."/>
            <person name="Hauser L."/>
            <person name="Chang Y.J."/>
            <person name="Jeffries C.D."/>
            <person name="Detter J.C."/>
            <person name="Beck B."/>
            <person name="Woyke T."/>
            <person name="Bristow J."/>
            <person name="Eisen J.A."/>
            <person name="Markowitz V."/>
            <person name="Hugenholtz P."/>
            <person name="Kyrpides N.C."/>
            <person name="Klenk H.P."/>
        </authorList>
    </citation>
    <scope>NUCLEOTIDE SEQUENCE [LARGE SCALE GENOMIC DNA]</scope>
    <source>
        <strain evidence="5">ATCC 43644 / DSM 9630 / IS1B</strain>
    </source>
</reference>
<dbReference type="PANTHER" id="PTHR10584:SF166">
    <property type="entry name" value="RIBOKINASE"/>
    <property type="match status" value="1"/>
</dbReference>
<gene>
    <name evidence="4" type="ordered locus">Isop_2504</name>
</gene>
<dbReference type="HOGENOM" id="CLU_065902_2_1_0"/>
<dbReference type="InterPro" id="IPR002173">
    <property type="entry name" value="Carboh/pur_kinase_PfkB_CS"/>
</dbReference>
<sequence length="302" mass="33476">MSLLVVGTVALDTVETPHGDVADALGGSATFFSYAASFFTPVRLIAVIGEDFPHAHRDLLEARGVDTSGLIVQPGGRTFRWRGKYEGDMNSAQTLETQLNVLTNFDPTLPESHAQTPYVFLANIDPNIQLKVLRQAKRKRLAVADTMNFWIETERDALLKLWREIDGVVLNDGEARLVTQEVNLVKAGRKILDMGPRFVIIKKGEHGSMFLSATDTFTLPAFPMSEVVDPTGAGDSFAGGIMGYLAATGRLDSEGFKRAMAFGTVVASFNVEDFSLRRFQRTELAEIERRFRHYQEMLAIQE</sequence>
<dbReference type="InterPro" id="IPR029056">
    <property type="entry name" value="Ribokinase-like"/>
</dbReference>
<accession>E8QY81</accession>
<dbReference type="InParanoid" id="E8QY81"/>
<protein>
    <submittedName>
        <fullName evidence="4">PfkB domain protein</fullName>
    </submittedName>
</protein>
<dbReference type="OrthoDB" id="9813569at2"/>
<dbReference type="AlphaFoldDB" id="E8QY81"/>
<evidence type="ECO:0000256" key="1">
    <source>
        <dbReference type="ARBA" id="ARBA00022679"/>
    </source>
</evidence>
<dbReference type="KEGG" id="ipa:Isop_2504"/>
<evidence type="ECO:0000256" key="2">
    <source>
        <dbReference type="ARBA" id="ARBA00022777"/>
    </source>
</evidence>
<dbReference type="InterPro" id="IPR011611">
    <property type="entry name" value="PfkB_dom"/>
</dbReference>
<dbReference type="PANTHER" id="PTHR10584">
    <property type="entry name" value="SUGAR KINASE"/>
    <property type="match status" value="1"/>
</dbReference>
<dbReference type="SUPFAM" id="SSF53613">
    <property type="entry name" value="Ribokinase-like"/>
    <property type="match status" value="1"/>
</dbReference>
<dbReference type="EMBL" id="CP002353">
    <property type="protein sequence ID" value="ADV63076.1"/>
    <property type="molecule type" value="Genomic_DNA"/>
</dbReference>
<dbReference type="PROSITE" id="PS00584">
    <property type="entry name" value="PFKB_KINASES_2"/>
    <property type="match status" value="1"/>
</dbReference>
<dbReference type="eggNOG" id="COG0524">
    <property type="taxonomic scope" value="Bacteria"/>
</dbReference>
<dbReference type="GO" id="GO:0016301">
    <property type="term" value="F:kinase activity"/>
    <property type="evidence" value="ECO:0007669"/>
    <property type="project" value="UniProtKB-KW"/>
</dbReference>
<keyword evidence="2" id="KW-0418">Kinase</keyword>